<gene>
    <name evidence="2" type="ORF">QP229_10350</name>
</gene>
<feature type="transmembrane region" description="Helical" evidence="1">
    <location>
        <begin position="36"/>
        <end position="55"/>
    </location>
</feature>
<feature type="transmembrane region" description="Helical" evidence="1">
    <location>
        <begin position="12"/>
        <end position="30"/>
    </location>
</feature>
<protein>
    <recommendedName>
        <fullName evidence="4">Lipoprotein</fullName>
    </recommendedName>
</protein>
<keyword evidence="1" id="KW-1133">Transmembrane helix</keyword>
<evidence type="ECO:0000256" key="1">
    <source>
        <dbReference type="SAM" id="Phobius"/>
    </source>
</evidence>
<dbReference type="RefSeq" id="WP_048707114.1">
    <property type="nucleotide sequence ID" value="NZ_JASOGA010000092.1"/>
</dbReference>
<sequence length="61" mass="6948">MRHRKFYRVAKSILFGIGGAMCAWFTHVFWVADPYFAFWCYVMTAGCLVGFLANFGNGKEG</sequence>
<keyword evidence="1" id="KW-0472">Membrane</keyword>
<dbReference type="EMBL" id="JASOIH010000023">
    <property type="protein sequence ID" value="MDK6900346.1"/>
    <property type="molecule type" value="Genomic_DNA"/>
</dbReference>
<dbReference type="Proteomes" id="UP001230629">
    <property type="component" value="Unassembled WGS sequence"/>
</dbReference>
<comment type="caution">
    <text evidence="2">The sequence shown here is derived from an EMBL/GenBank/DDBJ whole genome shotgun (WGS) entry which is preliminary data.</text>
</comment>
<evidence type="ECO:0000313" key="3">
    <source>
        <dbReference type="Proteomes" id="UP001230629"/>
    </source>
</evidence>
<dbReference type="AlphaFoldDB" id="A0AAW6XVI6"/>
<name>A0AAW6XVI6_STRAG</name>
<evidence type="ECO:0000313" key="2">
    <source>
        <dbReference type="EMBL" id="MDK6900346.1"/>
    </source>
</evidence>
<reference evidence="2" key="1">
    <citation type="submission" date="2023-05" db="EMBL/GenBank/DDBJ databases">
        <title>Cataloging the Phylogenetic Diversity of Human Bladder Bacteria.</title>
        <authorList>
            <person name="Du J."/>
        </authorList>
    </citation>
    <scope>NUCLEOTIDE SEQUENCE</scope>
    <source>
        <strain evidence="2">UMB8703</strain>
    </source>
</reference>
<evidence type="ECO:0008006" key="4">
    <source>
        <dbReference type="Google" id="ProtNLM"/>
    </source>
</evidence>
<proteinExistence type="predicted"/>
<keyword evidence="1" id="KW-0812">Transmembrane</keyword>
<accession>A0AAW6XVI6</accession>
<organism evidence="2 3">
    <name type="scientific">Streptococcus agalactiae</name>
    <dbReference type="NCBI Taxonomy" id="1311"/>
    <lineage>
        <taxon>Bacteria</taxon>
        <taxon>Bacillati</taxon>
        <taxon>Bacillota</taxon>
        <taxon>Bacilli</taxon>
        <taxon>Lactobacillales</taxon>
        <taxon>Streptococcaceae</taxon>
        <taxon>Streptococcus</taxon>
    </lineage>
</organism>